<dbReference type="RefSeq" id="WP_133868279.1">
    <property type="nucleotide sequence ID" value="NZ_SOAU01000001.1"/>
</dbReference>
<evidence type="ECO:0000256" key="5">
    <source>
        <dbReference type="ARBA" id="ARBA00022989"/>
    </source>
</evidence>
<keyword evidence="6 7" id="KW-0472">Membrane</keyword>
<feature type="transmembrane region" description="Helical" evidence="7">
    <location>
        <begin position="163"/>
        <end position="183"/>
    </location>
</feature>
<evidence type="ECO:0000256" key="2">
    <source>
        <dbReference type="ARBA" id="ARBA00022448"/>
    </source>
</evidence>
<protein>
    <submittedName>
        <fullName evidence="9">sn-glycerol 3-phosphate transport system permease protein</fullName>
    </submittedName>
</protein>
<feature type="transmembrane region" description="Helical" evidence="7">
    <location>
        <begin position="106"/>
        <end position="127"/>
    </location>
</feature>
<feature type="domain" description="ABC transmembrane type-1" evidence="8">
    <location>
        <begin position="221"/>
        <end position="435"/>
    </location>
</feature>
<keyword evidence="5 7" id="KW-1133">Transmembrane helix</keyword>
<dbReference type="GO" id="GO:0005886">
    <property type="term" value="C:plasma membrane"/>
    <property type="evidence" value="ECO:0007669"/>
    <property type="project" value="UniProtKB-SubCell"/>
</dbReference>
<dbReference type="PANTHER" id="PTHR30193">
    <property type="entry name" value="ABC TRANSPORTER PERMEASE PROTEIN"/>
    <property type="match status" value="1"/>
</dbReference>
<evidence type="ECO:0000256" key="1">
    <source>
        <dbReference type="ARBA" id="ARBA00004651"/>
    </source>
</evidence>
<dbReference type="Proteomes" id="UP000294558">
    <property type="component" value="Unassembled WGS sequence"/>
</dbReference>
<gene>
    <name evidence="9" type="ORF">BDK89_1440</name>
</gene>
<feature type="transmembrane region" description="Helical" evidence="7">
    <location>
        <begin position="418"/>
        <end position="436"/>
    </location>
</feature>
<accession>A0A4R7HXQ5</accession>
<dbReference type="OrthoDB" id="3810889at2"/>
<comment type="subcellular location">
    <subcellularLocation>
        <location evidence="1 7">Cell membrane</location>
        <topology evidence="1 7">Multi-pass membrane protein</topology>
    </subcellularLocation>
</comment>
<feature type="transmembrane region" description="Helical" evidence="7">
    <location>
        <begin position="195"/>
        <end position="214"/>
    </location>
</feature>
<feature type="transmembrane region" description="Helical" evidence="7">
    <location>
        <begin position="356"/>
        <end position="379"/>
    </location>
</feature>
<reference evidence="9 10" key="1">
    <citation type="submission" date="2019-03" db="EMBL/GenBank/DDBJ databases">
        <title>Sequencing the genomes of 1000 actinobacteria strains.</title>
        <authorList>
            <person name="Klenk H.-P."/>
        </authorList>
    </citation>
    <scope>NUCLEOTIDE SEQUENCE [LARGE SCALE GENOMIC DNA]</scope>
    <source>
        <strain evidence="9 10">DSM 18936</strain>
    </source>
</reference>
<sequence length="446" mass="48018">MPLPALFAILVAALVGAAVVARSGTRSLPLRALAGALGGGLGALAVSAPIDFCTFSDEYETKDYVFGLVLMAAGAAAGIAAARAAMAPERKPDTNATSHSVWRNWWMPWLLLSPTLAVLVVFLYWPAIETIRYSTKLARLSNPKQVDRCVYNFTELIGPSRPWLALVLAGLGMVGIAAGVLLDRQGRRVARSARTIVSAVSAISLFAALAFIFTDDYRQVYVVTMIISVGTVVGGLVISLGIAFIAYQPIRGASVYRTLLIWPYAISPPIAGLLFFVIFDANTGIIDHWTTTLLDTGLADYRTTPVLAQLVVIIASIWKTLGYNLLFYVAGLQTIPPDQVEAAMIDGASAWQRFRYVVIPALSPITFFLIVTNLTYAFFETYGTIDYLTKGGPAGATNVAMYEIIQVFNTGGDLGRGSAQSMILFAGVVGLTMWQFRSTGRRVTYG</sequence>
<evidence type="ECO:0000259" key="8">
    <source>
        <dbReference type="PROSITE" id="PS50928"/>
    </source>
</evidence>
<evidence type="ECO:0000256" key="7">
    <source>
        <dbReference type="RuleBase" id="RU363032"/>
    </source>
</evidence>
<comment type="caution">
    <text evidence="9">The sequence shown here is derived from an EMBL/GenBank/DDBJ whole genome shotgun (WGS) entry which is preliminary data.</text>
</comment>
<feature type="transmembrane region" description="Helical" evidence="7">
    <location>
        <begin position="259"/>
        <end position="279"/>
    </location>
</feature>
<evidence type="ECO:0000313" key="10">
    <source>
        <dbReference type="Proteomes" id="UP000294558"/>
    </source>
</evidence>
<evidence type="ECO:0000256" key="3">
    <source>
        <dbReference type="ARBA" id="ARBA00022475"/>
    </source>
</evidence>
<dbReference type="CDD" id="cd06261">
    <property type="entry name" value="TM_PBP2"/>
    <property type="match status" value="1"/>
</dbReference>
<evidence type="ECO:0000256" key="4">
    <source>
        <dbReference type="ARBA" id="ARBA00022692"/>
    </source>
</evidence>
<dbReference type="EMBL" id="SOAU01000001">
    <property type="protein sequence ID" value="TDT15861.1"/>
    <property type="molecule type" value="Genomic_DNA"/>
</dbReference>
<dbReference type="SUPFAM" id="SSF161098">
    <property type="entry name" value="MetI-like"/>
    <property type="match status" value="1"/>
</dbReference>
<dbReference type="Pfam" id="PF00528">
    <property type="entry name" value="BPD_transp_1"/>
    <property type="match status" value="1"/>
</dbReference>
<organism evidence="9 10">
    <name type="scientific">Ilumatobacter fluminis</name>
    <dbReference type="NCBI Taxonomy" id="467091"/>
    <lineage>
        <taxon>Bacteria</taxon>
        <taxon>Bacillati</taxon>
        <taxon>Actinomycetota</taxon>
        <taxon>Acidimicrobiia</taxon>
        <taxon>Acidimicrobiales</taxon>
        <taxon>Ilumatobacteraceae</taxon>
        <taxon>Ilumatobacter</taxon>
    </lineage>
</organism>
<dbReference type="AlphaFoldDB" id="A0A4R7HXQ5"/>
<keyword evidence="10" id="KW-1185">Reference proteome</keyword>
<dbReference type="InterPro" id="IPR035906">
    <property type="entry name" value="MetI-like_sf"/>
</dbReference>
<dbReference type="InterPro" id="IPR051393">
    <property type="entry name" value="ABC_transporter_permease"/>
</dbReference>
<dbReference type="GO" id="GO:0055085">
    <property type="term" value="P:transmembrane transport"/>
    <property type="evidence" value="ECO:0007669"/>
    <property type="project" value="InterPro"/>
</dbReference>
<feature type="transmembrane region" description="Helical" evidence="7">
    <location>
        <begin position="306"/>
        <end position="335"/>
    </location>
</feature>
<dbReference type="Gene3D" id="1.10.3720.10">
    <property type="entry name" value="MetI-like"/>
    <property type="match status" value="1"/>
</dbReference>
<name>A0A4R7HXQ5_9ACTN</name>
<evidence type="ECO:0000313" key="9">
    <source>
        <dbReference type="EMBL" id="TDT15861.1"/>
    </source>
</evidence>
<dbReference type="PROSITE" id="PS50928">
    <property type="entry name" value="ABC_TM1"/>
    <property type="match status" value="1"/>
</dbReference>
<feature type="transmembrane region" description="Helical" evidence="7">
    <location>
        <begin position="64"/>
        <end position="85"/>
    </location>
</feature>
<evidence type="ECO:0000256" key="6">
    <source>
        <dbReference type="ARBA" id="ARBA00023136"/>
    </source>
</evidence>
<keyword evidence="3" id="KW-1003">Cell membrane</keyword>
<feature type="transmembrane region" description="Helical" evidence="7">
    <location>
        <begin position="220"/>
        <end position="247"/>
    </location>
</feature>
<dbReference type="InterPro" id="IPR000515">
    <property type="entry name" value="MetI-like"/>
</dbReference>
<comment type="similarity">
    <text evidence="7">Belongs to the binding-protein-dependent transport system permease family.</text>
</comment>
<keyword evidence="2 7" id="KW-0813">Transport</keyword>
<dbReference type="PANTHER" id="PTHR30193:SF37">
    <property type="entry name" value="INNER MEMBRANE ABC TRANSPORTER PERMEASE PROTEIN YCJO"/>
    <property type="match status" value="1"/>
</dbReference>
<proteinExistence type="inferred from homology"/>
<keyword evidence="4 7" id="KW-0812">Transmembrane</keyword>